<dbReference type="Proteomes" id="UP000644610">
    <property type="component" value="Unassembled WGS sequence"/>
</dbReference>
<accession>A0A8J3XUZ0</accession>
<proteinExistence type="predicted"/>
<comment type="caution">
    <text evidence="1">The sequence shown here is derived from an EMBL/GenBank/DDBJ whole genome shotgun (WGS) entry which is preliminary data.</text>
</comment>
<organism evidence="1 2">
    <name type="scientific">Planotetraspora silvatica</name>
    <dbReference type="NCBI Taxonomy" id="234614"/>
    <lineage>
        <taxon>Bacteria</taxon>
        <taxon>Bacillati</taxon>
        <taxon>Actinomycetota</taxon>
        <taxon>Actinomycetes</taxon>
        <taxon>Streptosporangiales</taxon>
        <taxon>Streptosporangiaceae</taxon>
        <taxon>Planotetraspora</taxon>
    </lineage>
</organism>
<dbReference type="Gene3D" id="3.40.50.1820">
    <property type="entry name" value="alpha/beta hydrolase"/>
    <property type="match status" value="1"/>
</dbReference>
<gene>
    <name evidence="1" type="ORF">Psi02_64370</name>
</gene>
<dbReference type="RefSeq" id="WP_203979530.1">
    <property type="nucleotide sequence ID" value="NZ_BAAAKY010000078.1"/>
</dbReference>
<keyword evidence="2" id="KW-1185">Reference proteome</keyword>
<name>A0A8J3XUZ0_9ACTN</name>
<dbReference type="AlphaFoldDB" id="A0A8J3XUZ0"/>
<evidence type="ECO:0008006" key="3">
    <source>
        <dbReference type="Google" id="ProtNLM"/>
    </source>
</evidence>
<evidence type="ECO:0000313" key="2">
    <source>
        <dbReference type="Proteomes" id="UP000644610"/>
    </source>
</evidence>
<dbReference type="InterPro" id="IPR029058">
    <property type="entry name" value="AB_hydrolase_fold"/>
</dbReference>
<dbReference type="SUPFAM" id="SSF53474">
    <property type="entry name" value="alpha/beta-Hydrolases"/>
    <property type="match status" value="1"/>
</dbReference>
<sequence>MRPSRLRPTGSPRNITILWPDSDPLFPPEWSDTLDDYYSDYSLHVMKNVGHFSPLEAPETWATYVLEHVAAAAKE</sequence>
<reference evidence="1" key="1">
    <citation type="submission" date="2021-01" db="EMBL/GenBank/DDBJ databases">
        <title>Whole genome shotgun sequence of Planotetraspora silvatica NBRC 100141.</title>
        <authorList>
            <person name="Komaki H."/>
            <person name="Tamura T."/>
        </authorList>
    </citation>
    <scope>NUCLEOTIDE SEQUENCE</scope>
    <source>
        <strain evidence="1">NBRC 100141</strain>
    </source>
</reference>
<evidence type="ECO:0000313" key="1">
    <source>
        <dbReference type="EMBL" id="GII50013.1"/>
    </source>
</evidence>
<dbReference type="EMBL" id="BOOQ01000048">
    <property type="protein sequence ID" value="GII50013.1"/>
    <property type="molecule type" value="Genomic_DNA"/>
</dbReference>
<protein>
    <recommendedName>
        <fullName evidence="3">Alpha/beta hydrolase</fullName>
    </recommendedName>
</protein>